<dbReference type="AlphaFoldDB" id="K9HRA8"/>
<comment type="similarity">
    <text evidence="2">Belongs to the peptidase S49 family.</text>
</comment>
<evidence type="ECO:0000313" key="11">
    <source>
        <dbReference type="Proteomes" id="UP000009881"/>
    </source>
</evidence>
<dbReference type="NCBIfam" id="TIGR00706">
    <property type="entry name" value="SppA_dom"/>
    <property type="match status" value="1"/>
</dbReference>
<evidence type="ECO:0000256" key="8">
    <source>
        <dbReference type="SAM" id="Phobius"/>
    </source>
</evidence>
<dbReference type="CDD" id="cd07023">
    <property type="entry name" value="S49_Sppa_N_C"/>
    <property type="match status" value="1"/>
</dbReference>
<dbReference type="PANTHER" id="PTHR33209:SF1">
    <property type="entry name" value="PEPTIDASE S49 DOMAIN-CONTAINING PROTEIN"/>
    <property type="match status" value="1"/>
</dbReference>
<dbReference type="PANTHER" id="PTHR33209">
    <property type="entry name" value="PROTEASE 4"/>
    <property type="match status" value="1"/>
</dbReference>
<dbReference type="GO" id="GO:0008236">
    <property type="term" value="F:serine-type peptidase activity"/>
    <property type="evidence" value="ECO:0007669"/>
    <property type="project" value="UniProtKB-KW"/>
</dbReference>
<evidence type="ECO:0000256" key="4">
    <source>
        <dbReference type="ARBA" id="ARBA00022801"/>
    </source>
</evidence>
<dbReference type="CDD" id="cd07018">
    <property type="entry name" value="S49_SppA_67K_type"/>
    <property type="match status" value="1"/>
</dbReference>
<dbReference type="InterPro" id="IPR004634">
    <property type="entry name" value="Pept_S49_pIV"/>
</dbReference>
<keyword evidence="11" id="KW-1185">Reference proteome</keyword>
<sequence length="592" mass="63037">MRALGKFLLGTLAVIGFLFLGLIGLAWWGISSLDFEEMMAGGAERPDQMVLTVDLRREFPEGEPEGPFALLPDGAPLSLSATVRAIDAAAADPDVRGLLAEIGGTQAGMAQAQALRAAVARFRASGKPAIIFAETLNEGNDSLDTYIATAFDEVWLQPSGGVGPLGFATEVPFLRNLLEEVGVRPQFDAREDHKSAFDSLTRDSMDQFQREDLQDLLGGFWSQFVTDVAADRNLSPETVRQVAQQSPLLAPEALDSGLVDRLAYRDEVEAEVFTRAGTQETLPLEAYAGVELEEAPEAAPRVALIQASGPIMRGEAEKGPLGGGAGIYSDTLSRAIEAAVEDGGVRAIVLRIDSPGGSYVASDTVWRTIRRARDRGMPVVVSMGNTAASGGYFIAMAGDHIVAEPGTVTGSIGVVSGKFVLSDLWRKLEVNWDDVSVGGPRLMYSPNQDFTQAQWAEFQKNLDWIYNDFVSKVAEARGMTKQQVRGLAGGRIWTGAAAAEKGLVDSLGGLDEAVAEAKRRAGIATDTAVALEPFPKPATGLDRLLEALESTPLAGSEAEALAALARVAAMLEPLTRRIEAMEQGPLRAPVVE</sequence>
<dbReference type="InterPro" id="IPR047272">
    <property type="entry name" value="S49_SppA_C"/>
</dbReference>
<reference evidence="10 11" key="1">
    <citation type="journal article" date="2013" name="Genome Announc.">
        <title>Draft Genome Sequence of an Alphaproteobacterium, Caenispirillum salinarum AK4(T), Isolated from a Solar Saltern.</title>
        <authorList>
            <person name="Khatri I."/>
            <person name="Singh A."/>
            <person name="Korpole S."/>
            <person name="Pinnaka A.K."/>
            <person name="Subramanian S."/>
        </authorList>
    </citation>
    <scope>NUCLEOTIDE SEQUENCE [LARGE SCALE GENOMIC DNA]</scope>
    <source>
        <strain evidence="10 11">AK4</strain>
    </source>
</reference>
<dbReference type="EMBL" id="ANHY01000007">
    <property type="protein sequence ID" value="EKV30946.1"/>
    <property type="molecule type" value="Genomic_DNA"/>
</dbReference>
<feature type="domain" description="Peptidase S49" evidence="9">
    <location>
        <begin position="372"/>
        <end position="522"/>
    </location>
</feature>
<dbReference type="RefSeq" id="WP_009540391.1">
    <property type="nucleotide sequence ID" value="NZ_ANHY01000007.1"/>
</dbReference>
<evidence type="ECO:0000256" key="1">
    <source>
        <dbReference type="ARBA" id="ARBA00004370"/>
    </source>
</evidence>
<proteinExistence type="inferred from homology"/>
<dbReference type="NCBIfam" id="TIGR00705">
    <property type="entry name" value="SppA_67K"/>
    <property type="match status" value="1"/>
</dbReference>
<keyword evidence="8" id="KW-1133">Transmembrane helix</keyword>
<dbReference type="Proteomes" id="UP000009881">
    <property type="component" value="Unassembled WGS sequence"/>
</dbReference>
<feature type="active site" description="Proton donor/acceptor" evidence="7">
    <location>
        <position position="194"/>
    </location>
</feature>
<dbReference type="GO" id="GO:0006465">
    <property type="term" value="P:signal peptide processing"/>
    <property type="evidence" value="ECO:0007669"/>
    <property type="project" value="InterPro"/>
</dbReference>
<evidence type="ECO:0000256" key="5">
    <source>
        <dbReference type="ARBA" id="ARBA00022825"/>
    </source>
</evidence>
<keyword evidence="4" id="KW-0378">Hydrolase</keyword>
<feature type="active site" description="Nucleophile" evidence="7">
    <location>
        <position position="389"/>
    </location>
</feature>
<dbReference type="Gene3D" id="3.90.226.10">
    <property type="entry name" value="2-enoyl-CoA Hydratase, Chain A, domain 1"/>
    <property type="match status" value="3"/>
</dbReference>
<comment type="subcellular location">
    <subcellularLocation>
        <location evidence="1">Membrane</location>
    </subcellularLocation>
</comment>
<feature type="domain" description="Peptidase S49" evidence="9">
    <location>
        <begin position="122"/>
        <end position="271"/>
    </location>
</feature>
<evidence type="ECO:0000256" key="6">
    <source>
        <dbReference type="ARBA" id="ARBA00023136"/>
    </source>
</evidence>
<evidence type="ECO:0000259" key="9">
    <source>
        <dbReference type="Pfam" id="PF01343"/>
    </source>
</evidence>
<evidence type="ECO:0000256" key="7">
    <source>
        <dbReference type="PIRSR" id="PIRSR001217-1"/>
    </source>
</evidence>
<dbReference type="STRING" id="1238182.C882_4283"/>
<evidence type="ECO:0000256" key="3">
    <source>
        <dbReference type="ARBA" id="ARBA00022670"/>
    </source>
</evidence>
<name>K9HRA8_9PROT</name>
<feature type="transmembrane region" description="Helical" evidence="8">
    <location>
        <begin position="7"/>
        <end position="30"/>
    </location>
</feature>
<protein>
    <submittedName>
        <fullName evidence="10">Protease IV</fullName>
    </submittedName>
</protein>
<dbReference type="GO" id="GO:0016020">
    <property type="term" value="C:membrane"/>
    <property type="evidence" value="ECO:0007669"/>
    <property type="project" value="UniProtKB-SubCell"/>
</dbReference>
<comment type="caution">
    <text evidence="10">The sequence shown here is derived from an EMBL/GenBank/DDBJ whole genome shotgun (WGS) entry which is preliminary data.</text>
</comment>
<dbReference type="eggNOG" id="COG0616">
    <property type="taxonomic scope" value="Bacteria"/>
</dbReference>
<keyword evidence="3 10" id="KW-0645">Protease</keyword>
<evidence type="ECO:0000256" key="2">
    <source>
        <dbReference type="ARBA" id="ARBA00008683"/>
    </source>
</evidence>
<evidence type="ECO:0000313" key="10">
    <source>
        <dbReference type="EMBL" id="EKV30946.1"/>
    </source>
</evidence>
<keyword evidence="6 8" id="KW-0472">Membrane</keyword>
<gene>
    <name evidence="10" type="ORF">C882_4283</name>
</gene>
<dbReference type="InterPro" id="IPR004635">
    <property type="entry name" value="Pept_S49_SppA"/>
</dbReference>
<dbReference type="Pfam" id="PF01343">
    <property type="entry name" value="Peptidase_S49"/>
    <property type="match status" value="2"/>
</dbReference>
<organism evidence="10 11">
    <name type="scientific">Caenispirillum salinarum AK4</name>
    <dbReference type="NCBI Taxonomy" id="1238182"/>
    <lineage>
        <taxon>Bacteria</taxon>
        <taxon>Pseudomonadati</taxon>
        <taxon>Pseudomonadota</taxon>
        <taxon>Alphaproteobacteria</taxon>
        <taxon>Rhodospirillales</taxon>
        <taxon>Novispirillaceae</taxon>
        <taxon>Caenispirillum</taxon>
    </lineage>
</organism>
<dbReference type="PIRSF" id="PIRSF001217">
    <property type="entry name" value="Protease_4_SppA"/>
    <property type="match status" value="1"/>
</dbReference>
<keyword evidence="5" id="KW-0720">Serine protease</keyword>
<dbReference type="PATRIC" id="fig|1238182.3.peg.1945"/>
<dbReference type="OrthoDB" id="9764363at2"/>
<dbReference type="InterPro" id="IPR002142">
    <property type="entry name" value="Peptidase_S49"/>
</dbReference>
<dbReference type="InterPro" id="IPR047217">
    <property type="entry name" value="S49_SppA_67K_type_N"/>
</dbReference>
<dbReference type="SUPFAM" id="SSF52096">
    <property type="entry name" value="ClpP/crotonase"/>
    <property type="match status" value="2"/>
</dbReference>
<accession>K9HRA8</accession>
<keyword evidence="8" id="KW-0812">Transmembrane</keyword>
<dbReference type="InterPro" id="IPR029045">
    <property type="entry name" value="ClpP/crotonase-like_dom_sf"/>
</dbReference>